<organism evidence="2 3">
    <name type="scientific">Acanthochromis polyacanthus</name>
    <name type="common">spiny chromis</name>
    <dbReference type="NCBI Taxonomy" id="80966"/>
    <lineage>
        <taxon>Eukaryota</taxon>
        <taxon>Metazoa</taxon>
        <taxon>Chordata</taxon>
        <taxon>Craniata</taxon>
        <taxon>Vertebrata</taxon>
        <taxon>Euteleostomi</taxon>
        <taxon>Actinopterygii</taxon>
        <taxon>Neopterygii</taxon>
        <taxon>Teleostei</taxon>
        <taxon>Neoteleostei</taxon>
        <taxon>Acanthomorphata</taxon>
        <taxon>Ovalentaria</taxon>
        <taxon>Pomacentridae</taxon>
        <taxon>Acanthochromis</taxon>
    </lineage>
</organism>
<sequence length="101" mass="11511">QGISSMYFLLLEVLQDLGNDELKHFQWLLKQAGIIEGFPAIPKSRLEEADRQDTVDEMVQTYSLHGALRITLEVLRKIGRNDLVEHFSQSVAQHDSKSSTE</sequence>
<proteinExistence type="predicted"/>
<reference evidence="2" key="2">
    <citation type="submission" date="2025-09" db="UniProtKB">
        <authorList>
            <consortium name="Ensembl"/>
        </authorList>
    </citation>
    <scope>IDENTIFICATION</scope>
</reference>
<evidence type="ECO:0000313" key="3">
    <source>
        <dbReference type="Proteomes" id="UP000257200"/>
    </source>
</evidence>
<feature type="domain" description="Pyrin" evidence="1">
    <location>
        <begin position="1"/>
        <end position="93"/>
    </location>
</feature>
<dbReference type="AlphaFoldDB" id="A0A3Q1EP84"/>
<dbReference type="InParanoid" id="A0A3Q1EP84"/>
<dbReference type="InterPro" id="IPR004020">
    <property type="entry name" value="DAPIN"/>
</dbReference>
<dbReference type="Gene3D" id="1.10.533.10">
    <property type="entry name" value="Death Domain, Fas"/>
    <property type="match status" value="1"/>
</dbReference>
<name>A0A3Q1EP84_9TELE</name>
<protein>
    <recommendedName>
        <fullName evidence="1">Pyrin domain-containing protein</fullName>
    </recommendedName>
</protein>
<dbReference type="PROSITE" id="PS50824">
    <property type="entry name" value="DAPIN"/>
    <property type="match status" value="1"/>
</dbReference>
<dbReference type="FunCoup" id="A0A3Q1EP84">
    <property type="interactions" value="2"/>
</dbReference>
<dbReference type="SUPFAM" id="SSF47986">
    <property type="entry name" value="DEATH domain"/>
    <property type="match status" value="1"/>
</dbReference>
<dbReference type="InterPro" id="IPR011029">
    <property type="entry name" value="DEATH-like_dom_sf"/>
</dbReference>
<accession>A0A3Q1EP84</accession>
<keyword evidence="3" id="KW-1185">Reference proteome</keyword>
<evidence type="ECO:0000313" key="2">
    <source>
        <dbReference type="Ensembl" id="ENSAPOP00000005738.1"/>
    </source>
</evidence>
<evidence type="ECO:0000259" key="1">
    <source>
        <dbReference type="PROSITE" id="PS50824"/>
    </source>
</evidence>
<dbReference type="CDD" id="cd08321">
    <property type="entry name" value="Pyrin_ASC-like"/>
    <property type="match status" value="1"/>
</dbReference>
<dbReference type="GeneTree" id="ENSGT00990000204250"/>
<dbReference type="Pfam" id="PF02758">
    <property type="entry name" value="PYRIN"/>
    <property type="match status" value="1"/>
</dbReference>
<dbReference type="STRING" id="80966.ENSAPOP00000005738"/>
<dbReference type="Ensembl" id="ENSAPOT00000007847.1">
    <property type="protein sequence ID" value="ENSAPOP00000005738.1"/>
    <property type="gene ID" value="ENSAPOG00000007466.1"/>
</dbReference>
<dbReference type="Proteomes" id="UP000257200">
    <property type="component" value="Unplaced"/>
</dbReference>
<reference evidence="2" key="1">
    <citation type="submission" date="2025-08" db="UniProtKB">
        <authorList>
            <consortium name="Ensembl"/>
        </authorList>
    </citation>
    <scope>IDENTIFICATION</scope>
</reference>
<dbReference type="SMART" id="SM01289">
    <property type="entry name" value="PYRIN"/>
    <property type="match status" value="1"/>
</dbReference>